<dbReference type="InterPro" id="IPR002156">
    <property type="entry name" value="RNaseH_domain"/>
</dbReference>
<evidence type="ECO:0000313" key="3">
    <source>
        <dbReference type="Proteomes" id="UP000756921"/>
    </source>
</evidence>
<proteinExistence type="predicted"/>
<dbReference type="PANTHER" id="PTHR33481:SF1">
    <property type="entry name" value="ENDONUCLEASE_EXONUCLEASE_PHOSPHATASE DOMAIN-CONTAINING PROTEIN-RELATED"/>
    <property type="match status" value="1"/>
</dbReference>
<dbReference type="PROSITE" id="PS50879">
    <property type="entry name" value="RNASE_H_1"/>
    <property type="match status" value="1"/>
</dbReference>
<accession>A0A9P6G5Y9</accession>
<dbReference type="GO" id="GO:0004523">
    <property type="term" value="F:RNA-DNA hybrid ribonuclease activity"/>
    <property type="evidence" value="ECO:0007669"/>
    <property type="project" value="InterPro"/>
</dbReference>
<dbReference type="InterPro" id="IPR012337">
    <property type="entry name" value="RNaseH-like_sf"/>
</dbReference>
<dbReference type="Gene3D" id="3.30.420.10">
    <property type="entry name" value="Ribonuclease H-like superfamily/Ribonuclease H"/>
    <property type="match status" value="1"/>
</dbReference>
<evidence type="ECO:0000259" key="1">
    <source>
        <dbReference type="PROSITE" id="PS50879"/>
    </source>
</evidence>
<evidence type="ECO:0000313" key="2">
    <source>
        <dbReference type="EMBL" id="KAF9728465.1"/>
    </source>
</evidence>
<dbReference type="InterPro" id="IPR036397">
    <property type="entry name" value="RNaseH_sf"/>
</dbReference>
<dbReference type="OrthoDB" id="3765677at2759"/>
<feature type="domain" description="RNase H type-1" evidence="1">
    <location>
        <begin position="273"/>
        <end position="392"/>
    </location>
</feature>
<name>A0A9P6G5Y9_9PLEO</name>
<organism evidence="2 3">
    <name type="scientific">Paraphaeosphaeria minitans</name>
    <dbReference type="NCBI Taxonomy" id="565426"/>
    <lineage>
        <taxon>Eukaryota</taxon>
        <taxon>Fungi</taxon>
        <taxon>Dikarya</taxon>
        <taxon>Ascomycota</taxon>
        <taxon>Pezizomycotina</taxon>
        <taxon>Dothideomycetes</taxon>
        <taxon>Pleosporomycetidae</taxon>
        <taxon>Pleosporales</taxon>
        <taxon>Massarineae</taxon>
        <taxon>Didymosphaeriaceae</taxon>
        <taxon>Paraphaeosphaeria</taxon>
    </lineage>
</organism>
<gene>
    <name evidence="2" type="ORF">PMIN01_13598</name>
</gene>
<reference evidence="2" key="1">
    <citation type="journal article" date="2020" name="Mol. Plant Microbe Interact.">
        <title>Genome Sequence of the Biocontrol Agent Coniothyrium minitans strain Conio (IMI 134523).</title>
        <authorList>
            <person name="Patel D."/>
            <person name="Shittu T.A."/>
            <person name="Baroncelli R."/>
            <person name="Muthumeenakshi S."/>
            <person name="Osborne T.H."/>
            <person name="Janganan T.K."/>
            <person name="Sreenivasaprasad S."/>
        </authorList>
    </citation>
    <scope>NUCLEOTIDE SEQUENCE</scope>
    <source>
        <strain evidence="2">Conio</strain>
    </source>
</reference>
<comment type="caution">
    <text evidence="2">The sequence shown here is derived from an EMBL/GenBank/DDBJ whole genome shotgun (WGS) entry which is preliminary data.</text>
</comment>
<dbReference type="AlphaFoldDB" id="A0A9P6G5Y9"/>
<dbReference type="Proteomes" id="UP000756921">
    <property type="component" value="Unassembled WGS sequence"/>
</dbReference>
<dbReference type="SUPFAM" id="SSF53098">
    <property type="entry name" value="Ribonuclease H-like"/>
    <property type="match status" value="1"/>
</dbReference>
<keyword evidence="3" id="KW-1185">Reference proteome</keyword>
<dbReference type="GO" id="GO:0003676">
    <property type="term" value="F:nucleic acid binding"/>
    <property type="evidence" value="ECO:0007669"/>
    <property type="project" value="InterPro"/>
</dbReference>
<dbReference type="EMBL" id="WJXW01000020">
    <property type="protein sequence ID" value="KAF9728465.1"/>
    <property type="molecule type" value="Genomic_DNA"/>
</dbReference>
<sequence>MAFVDDYSAWVMGPSADGNTRTIQNEVVPLLEKRERTSGAVFDAKKTSFIHLTRYKGAARESTTALRFKEKEILPSNEVKILKVTLDKELRLKTHLANKAGKATQVAMALRRLKGLRPKTVKQLARSAVLPVGDYASPVWYPIATHEMKQLFMQAQRIMVQAVIRAFRTVAGAIAEVEAGLVPMEQRLRNQTIAFCVSLHKLGQSHPHWMLKRQRLCTKHRSPLMRTAEMCEEIHMDDVMEVKPYACPPWVGRPEVLTCEGEEQARDIIDEYRQGQMDIFVDASDGGQLGPGGRASHGAIGDQRGGQLPWNPRCTARDQAGSPVPASRIRIFSDAQSALLSVQSWRASACQEVVGEIMKKLRMSNITLYWVPSHQGIEGNEKANRLAKNATRSESEEAPQREGRPWYLIKQALKKANITTGPLLAGRADVGKFTRKIDAALHLGKVAALYQQLNSGEAAILA</sequence>
<protein>
    <submittedName>
        <fullName evidence="2">Zinc knuckle</fullName>
    </submittedName>
</protein>
<dbReference type="CDD" id="cd09276">
    <property type="entry name" value="Rnase_HI_RT_non_LTR"/>
    <property type="match status" value="1"/>
</dbReference>
<dbReference type="PANTHER" id="PTHR33481">
    <property type="entry name" value="REVERSE TRANSCRIPTASE"/>
    <property type="match status" value="1"/>
</dbReference>